<reference evidence="4" key="1">
    <citation type="journal article" date="2020" name="bioRxiv">
        <title>Comparative genomics of Chlamydomonas.</title>
        <authorList>
            <person name="Craig R.J."/>
            <person name="Hasan A.R."/>
            <person name="Ness R.W."/>
            <person name="Keightley P.D."/>
        </authorList>
    </citation>
    <scope>NUCLEOTIDE SEQUENCE</scope>
    <source>
        <strain evidence="4">CCAP 11/70</strain>
    </source>
</reference>
<evidence type="ECO:0000256" key="3">
    <source>
        <dbReference type="SAM" id="MobiDB-lite"/>
    </source>
</evidence>
<evidence type="ECO:0000256" key="2">
    <source>
        <dbReference type="ARBA" id="ARBA00022833"/>
    </source>
</evidence>
<feature type="region of interest" description="Disordered" evidence="3">
    <location>
        <begin position="256"/>
        <end position="314"/>
    </location>
</feature>
<dbReference type="OrthoDB" id="10266696at2759"/>
<evidence type="ECO:0000313" key="5">
    <source>
        <dbReference type="Proteomes" id="UP000612055"/>
    </source>
</evidence>
<feature type="region of interest" description="Disordered" evidence="3">
    <location>
        <begin position="58"/>
        <end position="141"/>
    </location>
</feature>
<dbReference type="GO" id="GO:0000139">
    <property type="term" value="C:Golgi membrane"/>
    <property type="evidence" value="ECO:0007669"/>
    <property type="project" value="GOC"/>
</dbReference>
<dbReference type="PANTHER" id="PTHR45686">
    <property type="entry name" value="ADP-RIBOSYLATION FACTOR GTPASE ACTIVATING PROTEIN 3, ISOFORM H-RELATED"/>
    <property type="match status" value="1"/>
</dbReference>
<keyword evidence="1" id="KW-0479">Metal-binding</keyword>
<proteinExistence type="predicted"/>
<accession>A0A835Y237</accession>
<keyword evidence="5" id="KW-1185">Reference proteome</keyword>
<feature type="region of interest" description="Disordered" evidence="3">
    <location>
        <begin position="165"/>
        <end position="244"/>
    </location>
</feature>
<protein>
    <submittedName>
        <fullName evidence="4">Uncharacterized protein</fullName>
    </submittedName>
</protein>
<evidence type="ECO:0000256" key="1">
    <source>
        <dbReference type="ARBA" id="ARBA00022723"/>
    </source>
</evidence>
<dbReference type="Proteomes" id="UP000612055">
    <property type="component" value="Unassembled WGS sequence"/>
</dbReference>
<dbReference type="EMBL" id="JAEHOE010000035">
    <property type="protein sequence ID" value="KAG2493792.1"/>
    <property type="molecule type" value="Genomic_DNA"/>
</dbReference>
<evidence type="ECO:0000313" key="4">
    <source>
        <dbReference type="EMBL" id="KAG2493792.1"/>
    </source>
</evidence>
<gene>
    <name evidence="4" type="ORF">HYH03_008012</name>
</gene>
<feature type="compositionally biased region" description="Gly residues" evidence="3">
    <location>
        <begin position="212"/>
        <end position="234"/>
    </location>
</feature>
<dbReference type="AlphaFoldDB" id="A0A835Y237"/>
<organism evidence="4 5">
    <name type="scientific">Edaphochlamys debaryana</name>
    <dbReference type="NCBI Taxonomy" id="47281"/>
    <lineage>
        <taxon>Eukaryota</taxon>
        <taxon>Viridiplantae</taxon>
        <taxon>Chlorophyta</taxon>
        <taxon>core chlorophytes</taxon>
        <taxon>Chlorophyceae</taxon>
        <taxon>CS clade</taxon>
        <taxon>Chlamydomonadales</taxon>
        <taxon>Chlamydomonadales incertae sedis</taxon>
        <taxon>Edaphochlamys</taxon>
    </lineage>
</organism>
<keyword evidence="2" id="KW-0862">Zinc</keyword>
<dbReference type="GO" id="GO:0048205">
    <property type="term" value="P:COPI coating of Golgi vesicle"/>
    <property type="evidence" value="ECO:0007669"/>
    <property type="project" value="TreeGrafter"/>
</dbReference>
<feature type="compositionally biased region" description="Low complexity" evidence="3">
    <location>
        <begin position="90"/>
        <end position="122"/>
    </location>
</feature>
<dbReference type="GO" id="GO:0046872">
    <property type="term" value="F:metal ion binding"/>
    <property type="evidence" value="ECO:0007669"/>
    <property type="project" value="UniProtKB-KW"/>
</dbReference>
<name>A0A835Y237_9CHLO</name>
<comment type="caution">
    <text evidence="4">The sequence shown here is derived from an EMBL/GenBank/DDBJ whole genome shotgun (WGS) entry which is preliminary data.</text>
</comment>
<sequence>MAAGGNLRGRQFFKQHGWDEIGADKIESKYTSRAAQLYRALLEKEVQKASSQQLLQQSLVHEKDTVRGEAGGDLADFKRFDEPAAPAPAPAVTETNGAGAAAEEVAEGAAEAAKPAAAAKPATISKPRTTAAKKTGGKLGLGVKKLDAKVDDSIYAQAPAPEPVKVEITPGMPAASTSGGGAPPAGSRFAYDTLTQEAPAAQRGKDGHLTIGAGGSDFFGGTGPKPSGRSGGGAPPKLQEPTREVQDATLKKFNNAKAISSRDFQQAAEGETDNDRQQRLTKFQGATAISSADYYGRSESRGSGPGPTSSGDLDISAADIVNRLSFQAKQDMQQMKNMAAAAGRKVAGMATKIIGDLNRMNG</sequence>
<dbReference type="PANTHER" id="PTHR45686:SF4">
    <property type="entry name" value="ADP-RIBOSYLATION FACTOR GTPASE ACTIVATING PROTEIN 3, ISOFORM H"/>
    <property type="match status" value="1"/>
</dbReference>